<evidence type="ECO:0000313" key="2">
    <source>
        <dbReference type="EMBL" id="EQD66063.1"/>
    </source>
</evidence>
<evidence type="ECO:0000259" key="1">
    <source>
        <dbReference type="Pfam" id="PF07687"/>
    </source>
</evidence>
<dbReference type="SUPFAM" id="SSF55031">
    <property type="entry name" value="Bacterial exopeptidase dimerisation domain"/>
    <property type="match status" value="1"/>
</dbReference>
<dbReference type="AlphaFoldDB" id="T1BC72"/>
<feature type="domain" description="Peptidase M20 dimerisation" evidence="1">
    <location>
        <begin position="24"/>
        <end position="78"/>
    </location>
</feature>
<protein>
    <submittedName>
        <fullName evidence="2">Acetylornithine deacetylase</fullName>
    </submittedName>
</protein>
<feature type="non-terminal residue" evidence="2">
    <location>
        <position position="97"/>
    </location>
</feature>
<gene>
    <name evidence="2" type="ORF">B1A_08271</name>
</gene>
<reference evidence="2" key="1">
    <citation type="submission" date="2013-08" db="EMBL/GenBank/DDBJ databases">
        <authorList>
            <person name="Mendez C."/>
            <person name="Richter M."/>
            <person name="Ferrer M."/>
            <person name="Sanchez J."/>
        </authorList>
    </citation>
    <scope>NUCLEOTIDE SEQUENCE</scope>
</reference>
<accession>T1BC72</accession>
<dbReference type="InterPro" id="IPR036264">
    <property type="entry name" value="Bact_exopeptidase_dim_dom"/>
</dbReference>
<dbReference type="EMBL" id="AUZX01005920">
    <property type="protein sequence ID" value="EQD66063.1"/>
    <property type="molecule type" value="Genomic_DNA"/>
</dbReference>
<dbReference type="Gene3D" id="3.30.70.360">
    <property type="match status" value="1"/>
</dbReference>
<proteinExistence type="predicted"/>
<reference evidence="2" key="2">
    <citation type="journal article" date="2014" name="ISME J.">
        <title>Microbial stratification in low pH oxic and suboxic macroscopic growths along an acid mine drainage.</title>
        <authorList>
            <person name="Mendez-Garcia C."/>
            <person name="Mesa V."/>
            <person name="Sprenger R.R."/>
            <person name="Richter M."/>
            <person name="Diez M.S."/>
            <person name="Solano J."/>
            <person name="Bargiela R."/>
            <person name="Golyshina O.V."/>
            <person name="Manteca A."/>
            <person name="Ramos J.L."/>
            <person name="Gallego J.R."/>
            <person name="Llorente I."/>
            <person name="Martins Dos Santos V.A."/>
            <person name="Jensen O.N."/>
            <person name="Pelaez A.I."/>
            <person name="Sanchez J."/>
            <person name="Ferrer M."/>
        </authorList>
    </citation>
    <scope>NUCLEOTIDE SEQUENCE</scope>
</reference>
<sequence>MHQALRWGSRALDWVDTQAHQRFAGLTGLRFNIGRVEGGIKANVIAPSAELRFGLRPLPSMDSDAILARLRALADPAPAQFEETFRGAPLPAGDIAD</sequence>
<dbReference type="Pfam" id="PF07687">
    <property type="entry name" value="M20_dimer"/>
    <property type="match status" value="1"/>
</dbReference>
<organism evidence="2">
    <name type="scientific">mine drainage metagenome</name>
    <dbReference type="NCBI Taxonomy" id="410659"/>
    <lineage>
        <taxon>unclassified sequences</taxon>
        <taxon>metagenomes</taxon>
        <taxon>ecological metagenomes</taxon>
    </lineage>
</organism>
<comment type="caution">
    <text evidence="2">The sequence shown here is derived from an EMBL/GenBank/DDBJ whole genome shotgun (WGS) entry which is preliminary data.</text>
</comment>
<name>T1BC72_9ZZZZ</name>
<dbReference type="InterPro" id="IPR011650">
    <property type="entry name" value="Peptidase_M20_dimer"/>
</dbReference>